<dbReference type="SUPFAM" id="SSF53822">
    <property type="entry name" value="Periplasmic binding protein-like I"/>
    <property type="match status" value="1"/>
</dbReference>
<sequence>MAHAEELAPPGPYTRVSGHQRTREAPAAGPDLTAVFAGTDMVATGVPAALREAGLDVPGDISLIGFDDVPFAAVLSPALTTVRVPDEDLGRTAVRLALEREERLGGDEHVVLGTQLLIRQSARTLS</sequence>
<accession>M3F9L7</accession>
<evidence type="ECO:0000256" key="3">
    <source>
        <dbReference type="ARBA" id="ARBA00023163"/>
    </source>
</evidence>
<name>M3F9L7_9ACTN</name>
<dbReference type="Gene3D" id="3.40.50.2300">
    <property type="match status" value="2"/>
</dbReference>
<keyword evidence="2" id="KW-0238">DNA-binding</keyword>
<evidence type="ECO:0000313" key="7">
    <source>
        <dbReference type="Proteomes" id="UP000030760"/>
    </source>
</evidence>
<evidence type="ECO:0000256" key="4">
    <source>
        <dbReference type="SAM" id="MobiDB-lite"/>
    </source>
</evidence>
<dbReference type="Proteomes" id="UP000030760">
    <property type="component" value="Unassembled WGS sequence"/>
</dbReference>
<keyword evidence="3" id="KW-0804">Transcription</keyword>
<evidence type="ECO:0000259" key="5">
    <source>
        <dbReference type="Pfam" id="PF13377"/>
    </source>
</evidence>
<dbReference type="InterPro" id="IPR046335">
    <property type="entry name" value="LacI/GalR-like_sensor"/>
</dbReference>
<keyword evidence="1" id="KW-0805">Transcription regulation</keyword>
<organism evidence="6 7">
    <name type="scientific">Streptomyces bottropensis ATCC 25435</name>
    <dbReference type="NCBI Taxonomy" id="1054862"/>
    <lineage>
        <taxon>Bacteria</taxon>
        <taxon>Bacillati</taxon>
        <taxon>Actinomycetota</taxon>
        <taxon>Actinomycetes</taxon>
        <taxon>Kitasatosporales</taxon>
        <taxon>Streptomycetaceae</taxon>
        <taxon>Streptomyces</taxon>
    </lineage>
</organism>
<proteinExistence type="predicted"/>
<dbReference type="InterPro" id="IPR028082">
    <property type="entry name" value="Peripla_BP_I"/>
</dbReference>
<evidence type="ECO:0000313" key="6">
    <source>
        <dbReference type="EMBL" id="EMF58418.1"/>
    </source>
</evidence>
<gene>
    <name evidence="6" type="ORF">SBD_1090</name>
</gene>
<dbReference type="EMBL" id="KB405056">
    <property type="protein sequence ID" value="EMF58418.1"/>
    <property type="molecule type" value="Genomic_DNA"/>
</dbReference>
<dbReference type="PANTHER" id="PTHR30146:SF109">
    <property type="entry name" value="HTH-TYPE TRANSCRIPTIONAL REGULATOR GALS"/>
    <property type="match status" value="1"/>
</dbReference>
<dbReference type="Pfam" id="PF13377">
    <property type="entry name" value="Peripla_BP_3"/>
    <property type="match status" value="1"/>
</dbReference>
<dbReference type="PANTHER" id="PTHR30146">
    <property type="entry name" value="LACI-RELATED TRANSCRIPTIONAL REPRESSOR"/>
    <property type="match status" value="1"/>
</dbReference>
<feature type="domain" description="Transcriptional regulator LacI/GalR-like sensor" evidence="5">
    <location>
        <begin position="20"/>
        <end position="121"/>
    </location>
</feature>
<dbReference type="GO" id="GO:0000976">
    <property type="term" value="F:transcription cis-regulatory region binding"/>
    <property type="evidence" value="ECO:0007669"/>
    <property type="project" value="TreeGrafter"/>
</dbReference>
<feature type="region of interest" description="Disordered" evidence="4">
    <location>
        <begin position="1"/>
        <end position="31"/>
    </location>
</feature>
<dbReference type="GO" id="GO:0003700">
    <property type="term" value="F:DNA-binding transcription factor activity"/>
    <property type="evidence" value="ECO:0007669"/>
    <property type="project" value="TreeGrafter"/>
</dbReference>
<evidence type="ECO:0000256" key="2">
    <source>
        <dbReference type="ARBA" id="ARBA00023125"/>
    </source>
</evidence>
<reference evidence="7" key="1">
    <citation type="journal article" date="2013" name="Genome Announc.">
        <title>Draft Genome Sequence of Streptomyces bottropensis ATCC 25435, a Bottromycin-Producing Actinomycete.</title>
        <authorList>
            <person name="Zhang H."/>
            <person name="Zhou W."/>
            <person name="Zhuang Y."/>
            <person name="Liang X."/>
            <person name="Liu T."/>
        </authorList>
    </citation>
    <scope>NUCLEOTIDE SEQUENCE [LARGE SCALE GENOMIC DNA]</scope>
    <source>
        <strain evidence="7">ATCC 25435</strain>
    </source>
</reference>
<evidence type="ECO:0000256" key="1">
    <source>
        <dbReference type="ARBA" id="ARBA00023015"/>
    </source>
</evidence>
<protein>
    <submittedName>
        <fullName evidence="6">LacI family transcriptional regulator</fullName>
    </submittedName>
</protein>
<dbReference type="AlphaFoldDB" id="M3F9L7"/>